<reference evidence="2 3" key="1">
    <citation type="submission" date="2024-02" db="EMBL/GenBank/DDBJ databases">
        <title>A draft genome for the cacao thread blight pathogen Marasmius crinis-equi.</title>
        <authorList>
            <person name="Cohen S.P."/>
            <person name="Baruah I.K."/>
            <person name="Amoako-Attah I."/>
            <person name="Bukari Y."/>
            <person name="Meinhardt L.W."/>
            <person name="Bailey B.A."/>
        </authorList>
    </citation>
    <scope>NUCLEOTIDE SEQUENCE [LARGE SCALE GENOMIC DNA]</scope>
    <source>
        <strain evidence="2 3">GH-76</strain>
    </source>
</reference>
<dbReference type="PANTHER" id="PTHR31138:SF1">
    <property type="entry name" value="PDZ DOMAIN-CONTAINING PROTEIN"/>
    <property type="match status" value="1"/>
</dbReference>
<proteinExistence type="predicted"/>
<dbReference type="Proteomes" id="UP001465976">
    <property type="component" value="Unassembled WGS sequence"/>
</dbReference>
<feature type="compositionally biased region" description="Low complexity" evidence="1">
    <location>
        <begin position="359"/>
        <end position="372"/>
    </location>
</feature>
<feature type="compositionally biased region" description="Basic and acidic residues" evidence="1">
    <location>
        <begin position="753"/>
        <end position="765"/>
    </location>
</feature>
<feature type="region of interest" description="Disordered" evidence="1">
    <location>
        <begin position="730"/>
        <end position="775"/>
    </location>
</feature>
<evidence type="ECO:0000256" key="1">
    <source>
        <dbReference type="SAM" id="MobiDB-lite"/>
    </source>
</evidence>
<feature type="compositionally biased region" description="Basic and acidic residues" evidence="1">
    <location>
        <begin position="1108"/>
        <end position="1120"/>
    </location>
</feature>
<feature type="compositionally biased region" description="Basic and acidic residues" evidence="1">
    <location>
        <begin position="271"/>
        <end position="284"/>
    </location>
</feature>
<accession>A0ABR3FD78</accession>
<comment type="caution">
    <text evidence="2">The sequence shown here is derived from an EMBL/GenBank/DDBJ whole genome shotgun (WGS) entry which is preliminary data.</text>
</comment>
<protein>
    <submittedName>
        <fullName evidence="2">Uncharacterized protein</fullName>
    </submittedName>
</protein>
<evidence type="ECO:0000313" key="3">
    <source>
        <dbReference type="Proteomes" id="UP001465976"/>
    </source>
</evidence>
<feature type="region of interest" description="Disordered" evidence="1">
    <location>
        <begin position="324"/>
        <end position="372"/>
    </location>
</feature>
<feature type="compositionally biased region" description="Low complexity" evidence="1">
    <location>
        <begin position="324"/>
        <end position="333"/>
    </location>
</feature>
<gene>
    <name evidence="2" type="ORF">V5O48_008867</name>
</gene>
<evidence type="ECO:0000313" key="2">
    <source>
        <dbReference type="EMBL" id="KAL0573096.1"/>
    </source>
</evidence>
<feature type="region of interest" description="Disordered" evidence="1">
    <location>
        <begin position="259"/>
        <end position="284"/>
    </location>
</feature>
<name>A0ABR3FD78_9AGAR</name>
<feature type="region of interest" description="Disordered" evidence="1">
    <location>
        <begin position="412"/>
        <end position="438"/>
    </location>
</feature>
<dbReference type="EMBL" id="JBAHYK010000545">
    <property type="protein sequence ID" value="KAL0573096.1"/>
    <property type="molecule type" value="Genomic_DNA"/>
</dbReference>
<dbReference type="PANTHER" id="PTHR31138">
    <property type="entry name" value="CHROMOSOME 19, WHOLE GENOME SHOTGUN SEQUENCE"/>
    <property type="match status" value="1"/>
</dbReference>
<organism evidence="2 3">
    <name type="scientific">Marasmius crinis-equi</name>
    <dbReference type="NCBI Taxonomy" id="585013"/>
    <lineage>
        <taxon>Eukaryota</taxon>
        <taxon>Fungi</taxon>
        <taxon>Dikarya</taxon>
        <taxon>Basidiomycota</taxon>
        <taxon>Agaricomycotina</taxon>
        <taxon>Agaricomycetes</taxon>
        <taxon>Agaricomycetidae</taxon>
        <taxon>Agaricales</taxon>
        <taxon>Marasmiineae</taxon>
        <taxon>Marasmiaceae</taxon>
        <taxon>Marasmius</taxon>
    </lineage>
</organism>
<keyword evidence="3" id="KW-1185">Reference proteome</keyword>
<sequence>MGICTSCYRRNRRRRARDISRLKSTSRTDERQPLLGAAQEANARERYYEYETRWVNTIDALKRGKIPSQEQLNRLFKTTARVLDNVNTTGRSGAGVSEQGRVLLVDLKQTVDALTVWGEQKNYDSKLQTIVHNVRLLSQAQQKPENDYVSILRLLITSGTFRLLMTNIILLFTRHITTKVSSAAQNVEAAAETIETVVQGVENVMQKADAVAHGVDKVAEGVELAAQAALEATTSAVSDGPPQDAANTVAAGAGRVSEGIDDLASGTQPGKSKESKGELDEEERRRVVIESLRAVLLVAHRDRPEHIAAIRTILALSEAYIQDSSSSSSSSQSTPRAEVPPSAPFEVAPELPPSLRTTFSAPPSSAKPSFESSDQLFERTISDLKMVLQRIAGGKSFEGVVESFKKVVSDFRDDTHSPKDEKEVDASAGKHSEDDTSGDDARLVQLSITILRRAVEDPGYIEDATNTGRSWFTKDMEGLMQQWGALAEDEHQSPSERELPVGPPPTLPLPPHQRNHLQAFVLELSSFITSLENDRATKHLVEAFKRLESDFKDYFSETSALTMASSTARMGSYHTRLIKDIAGYVLPRIVGNALSSSTSSSFALPLPLPRVEVKTPGLESVVDMRGMVVNVEREKRVSHKRWWKFWDKTPDEEEEEYWWGDRTSRQWSESPLEDSFYSTITTATTASSVEHEDPRAGGDSWFADLLTPKSVAVKRWEEVVIDFSRGSGGVDAEAEVQGTEGEVNERSPLLRSESSRERERHEQRQGIETAASTTSRAHVTMDGLFVGLPNSSPGRRRRHSYSQTQRTISFENISYYVNYAVSWLSLLGYKDEGTLDLDVTFSSPEGGDKEGVLGGVVDMDVEVDLGSTSSAGDTSKGKGLRIPSLSLTLPRTIQMDVSCGSNQHPLLTSLLLEPVVIPLAQKIARFEAERVAGETLRTTLEEGGNRFLELWGVLRGGEGEEQKGWWKAFMGTEDESSQGEQPPTTTDVDVGFKGVDVTVSEAQEDSTQPTSTSPQPQLEVTVGVAPQIIPSKATPEPPVSVETIVGNVTEDVAEASSKVVEDTAIVTGTVRGILKGVNGTVCGRKKLQVRYQEEDRDSGSLRSFTAGQRREGWRSEAFDW</sequence>
<feature type="region of interest" description="Disordered" evidence="1">
    <location>
        <begin position="1094"/>
        <end position="1120"/>
    </location>
</feature>